<evidence type="ECO:0000313" key="1">
    <source>
        <dbReference type="EMBL" id="BDS15356.1"/>
    </source>
</evidence>
<accession>A0A916DXS5</accession>
<protein>
    <recommendedName>
        <fullName evidence="3">SH3 domain-containing protein</fullName>
    </recommendedName>
</protein>
<name>A0A916DXS5_9BACT</name>
<proteinExistence type="predicted"/>
<reference evidence="1" key="1">
    <citation type="submission" date="2022-09" db="EMBL/GenBank/DDBJ databases">
        <title>Aureispira anguillicida sp. nov., isolated from Leptocephalus of Japanese eel Anguilla japonica.</title>
        <authorList>
            <person name="Yuasa K."/>
            <person name="Mekata T."/>
            <person name="Ikunari K."/>
        </authorList>
    </citation>
    <scope>NUCLEOTIDE SEQUENCE</scope>
    <source>
        <strain evidence="1">EL160426</strain>
    </source>
</reference>
<keyword evidence="2" id="KW-1185">Reference proteome</keyword>
<dbReference type="KEGG" id="aup:AsAng_0061400"/>
<dbReference type="Proteomes" id="UP001060919">
    <property type="component" value="Chromosome"/>
</dbReference>
<gene>
    <name evidence="1" type="ORF">AsAng_0061400</name>
</gene>
<evidence type="ECO:0000313" key="2">
    <source>
        <dbReference type="Proteomes" id="UP001060919"/>
    </source>
</evidence>
<evidence type="ECO:0008006" key="3">
    <source>
        <dbReference type="Google" id="ProtNLM"/>
    </source>
</evidence>
<sequence>MRIVFFILISIHSIILTAQVDYTFNSLYRTFEEGQSFYILKDGSTIHAAPFVTATKLASLRSGTPIRVEERMDELFKINGFRTNWYRIIFDNNGLWAEGYIWGGDIAVGAFYAKENPDVLFLYGIDEIRLVNRGDYTEESLQLCLYACRNGRVQDVLRFEAMGTLYTKTQGRAYGNRGVEMIQDVLEIAFSDGYCGGVAATVTVFWDGQQLHYINLLSNGFSSETFSNRFYIYPAEHKKQGQIIILKEEAGSFELNKKVVYTHQLEKQFIWEGKRLKALD</sequence>
<organism evidence="1 2">
    <name type="scientific">Aureispira anguillae</name>
    <dbReference type="NCBI Taxonomy" id="2864201"/>
    <lineage>
        <taxon>Bacteria</taxon>
        <taxon>Pseudomonadati</taxon>
        <taxon>Bacteroidota</taxon>
        <taxon>Saprospiria</taxon>
        <taxon>Saprospirales</taxon>
        <taxon>Saprospiraceae</taxon>
        <taxon>Aureispira</taxon>
    </lineage>
</organism>
<dbReference type="EMBL" id="AP026867">
    <property type="protein sequence ID" value="BDS15356.1"/>
    <property type="molecule type" value="Genomic_DNA"/>
</dbReference>
<dbReference type="RefSeq" id="WP_264790517.1">
    <property type="nucleotide sequence ID" value="NZ_AP026867.1"/>
</dbReference>
<dbReference type="AlphaFoldDB" id="A0A916DXS5"/>